<feature type="binding site" description="axial binding residue" evidence="9">
    <location>
        <position position="137"/>
    </location>
    <ligand>
        <name>heme c</name>
        <dbReference type="ChEBI" id="CHEBI:61717"/>
        <label>2</label>
    </ligand>
    <ligandPart>
        <name>Fe</name>
        <dbReference type="ChEBI" id="CHEBI:18248"/>
    </ligandPart>
</feature>
<keyword evidence="3 8" id="KW-0349">Heme</keyword>
<dbReference type="InterPro" id="IPR009056">
    <property type="entry name" value="Cyt_c-like_dom"/>
</dbReference>
<dbReference type="InterPro" id="IPR024167">
    <property type="entry name" value="Cytochrome_c4-like"/>
</dbReference>
<dbReference type="Gene3D" id="1.10.760.10">
    <property type="entry name" value="Cytochrome c-like domain"/>
    <property type="match status" value="2"/>
</dbReference>
<evidence type="ECO:0000256" key="7">
    <source>
        <dbReference type="ARBA" id="ARBA00023004"/>
    </source>
</evidence>
<evidence type="ECO:0000256" key="1">
    <source>
        <dbReference type="ARBA" id="ARBA00004418"/>
    </source>
</evidence>
<dbReference type="GO" id="GO:0042597">
    <property type="term" value="C:periplasmic space"/>
    <property type="evidence" value="ECO:0007669"/>
    <property type="project" value="UniProtKB-SubCell"/>
</dbReference>
<feature type="binding site" description="axial binding residue" evidence="9">
    <location>
        <position position="80"/>
    </location>
    <ligand>
        <name>heme c</name>
        <dbReference type="ChEBI" id="CHEBI:61717"/>
        <label>1</label>
    </ligand>
    <ligandPart>
        <name>Fe</name>
        <dbReference type="ChEBI" id="CHEBI:18248"/>
    </ligandPart>
</feature>
<comment type="PTM">
    <text evidence="8">Binds 2 heme c groups covalently per subunit.</text>
</comment>
<keyword evidence="4 9" id="KW-0479">Metal-binding</keyword>
<feature type="binding site" description="axial binding residue" evidence="9">
    <location>
        <position position="41"/>
    </location>
    <ligand>
        <name>heme c</name>
        <dbReference type="ChEBI" id="CHEBI:61717"/>
        <label>1</label>
    </ligand>
    <ligandPart>
        <name>Fe</name>
        <dbReference type="ChEBI" id="CHEBI:18248"/>
    </ligandPart>
</feature>
<dbReference type="OrthoDB" id="9773456at2"/>
<dbReference type="GO" id="GO:0009055">
    <property type="term" value="F:electron transfer activity"/>
    <property type="evidence" value="ECO:0007669"/>
    <property type="project" value="InterPro"/>
</dbReference>
<proteinExistence type="predicted"/>
<keyword evidence="5" id="KW-0574">Periplasm</keyword>
<feature type="binding site" description="covalent" evidence="8">
    <location>
        <position position="40"/>
    </location>
    <ligand>
        <name>heme c</name>
        <dbReference type="ChEBI" id="CHEBI:61717"/>
        <label>1</label>
    </ligand>
</feature>
<reference evidence="10 11" key="1">
    <citation type="journal article" date="2011" name="J. Bacteriol.">
        <title>Genome sequence of strain IMCC3088, a proteorhodopsin-containing marine bacterium belonging to the OM60/NOR5 clade.</title>
        <authorList>
            <person name="Jang Y."/>
            <person name="Oh H.M."/>
            <person name="Kang I."/>
            <person name="Lee K."/>
            <person name="Yang S.J."/>
            <person name="Cho J.C."/>
        </authorList>
    </citation>
    <scope>NUCLEOTIDE SEQUENCE [LARGE SCALE GENOMIC DNA]</scope>
    <source>
        <strain evidence="10 11">IMCC3088</strain>
    </source>
</reference>
<dbReference type="PANTHER" id="PTHR33751:SF9">
    <property type="entry name" value="CYTOCHROME C4"/>
    <property type="match status" value="1"/>
</dbReference>
<evidence type="ECO:0000256" key="6">
    <source>
        <dbReference type="ARBA" id="ARBA00022982"/>
    </source>
</evidence>
<evidence type="ECO:0000256" key="5">
    <source>
        <dbReference type="ARBA" id="ARBA00022764"/>
    </source>
</evidence>
<evidence type="ECO:0000313" key="10">
    <source>
        <dbReference type="EMBL" id="EGG28826.1"/>
    </source>
</evidence>
<dbReference type="GO" id="GO:0005506">
    <property type="term" value="F:iron ion binding"/>
    <property type="evidence" value="ECO:0007669"/>
    <property type="project" value="InterPro"/>
</dbReference>
<feature type="binding site" description="axial binding residue" evidence="9">
    <location>
        <position position="186"/>
    </location>
    <ligand>
        <name>heme c</name>
        <dbReference type="ChEBI" id="CHEBI:61717"/>
        <label>2</label>
    </ligand>
    <ligandPart>
        <name>Fe</name>
        <dbReference type="ChEBI" id="CHEBI:18248"/>
    </ligandPart>
</feature>
<keyword evidence="11" id="KW-1185">Reference proteome</keyword>
<dbReference type="AlphaFoldDB" id="F3L4C8"/>
<dbReference type="EMBL" id="AEIG01000080">
    <property type="protein sequence ID" value="EGG28826.1"/>
    <property type="molecule type" value="Genomic_DNA"/>
</dbReference>
<comment type="subcellular location">
    <subcellularLocation>
        <location evidence="1">Periplasm</location>
    </subcellularLocation>
</comment>
<organism evidence="10 11">
    <name type="scientific">Aequoribacter fuscus</name>
    <dbReference type="NCBI Taxonomy" id="2518989"/>
    <lineage>
        <taxon>Bacteria</taxon>
        <taxon>Pseudomonadati</taxon>
        <taxon>Pseudomonadota</taxon>
        <taxon>Gammaproteobacteria</taxon>
        <taxon>Cellvibrionales</taxon>
        <taxon>Halieaceae</taxon>
        <taxon>Aequoribacter</taxon>
    </lineage>
</organism>
<protein>
    <submittedName>
        <fullName evidence="10">Cytochrome c4</fullName>
    </submittedName>
</protein>
<dbReference type="STRING" id="2518989.IMCC3088_2529"/>
<evidence type="ECO:0000313" key="11">
    <source>
        <dbReference type="Proteomes" id="UP000005615"/>
    </source>
</evidence>
<dbReference type="RefSeq" id="WP_009576684.1">
    <property type="nucleotide sequence ID" value="NZ_AEIG01000080.1"/>
</dbReference>
<feature type="binding site" description="covalent" evidence="8">
    <location>
        <position position="37"/>
    </location>
    <ligand>
        <name>heme c</name>
        <dbReference type="ChEBI" id="CHEBI:61717"/>
        <label>1</label>
    </ligand>
</feature>
<dbReference type="eggNOG" id="COG2863">
    <property type="taxonomic scope" value="Bacteria"/>
</dbReference>
<dbReference type="InterPro" id="IPR050597">
    <property type="entry name" value="Cytochrome_c_Oxidase_Subunit"/>
</dbReference>
<evidence type="ECO:0000256" key="3">
    <source>
        <dbReference type="ARBA" id="ARBA00022617"/>
    </source>
</evidence>
<comment type="caution">
    <text evidence="10">The sequence shown here is derived from an EMBL/GenBank/DDBJ whole genome shotgun (WGS) entry which is preliminary data.</text>
</comment>
<name>F3L4C8_9GAMM</name>
<dbReference type="SUPFAM" id="SSF46626">
    <property type="entry name" value="Cytochrome c"/>
    <property type="match status" value="2"/>
</dbReference>
<feature type="binding site" description="covalent" evidence="8">
    <location>
        <position position="133"/>
    </location>
    <ligand>
        <name>heme c</name>
        <dbReference type="ChEBI" id="CHEBI:61717"/>
        <label>2</label>
    </ligand>
</feature>
<keyword evidence="6" id="KW-0249">Electron transport</keyword>
<accession>F3L4C8</accession>
<dbReference type="Proteomes" id="UP000005615">
    <property type="component" value="Unassembled WGS sequence"/>
</dbReference>
<dbReference type="GO" id="GO:0020037">
    <property type="term" value="F:heme binding"/>
    <property type="evidence" value="ECO:0007669"/>
    <property type="project" value="InterPro"/>
</dbReference>
<keyword evidence="2" id="KW-0813">Transport</keyword>
<keyword evidence="7 9" id="KW-0408">Iron</keyword>
<evidence type="ECO:0000256" key="8">
    <source>
        <dbReference type="PIRSR" id="PIRSR000005-1"/>
    </source>
</evidence>
<evidence type="ECO:0000256" key="2">
    <source>
        <dbReference type="ARBA" id="ARBA00022448"/>
    </source>
</evidence>
<dbReference type="PROSITE" id="PS51007">
    <property type="entry name" value="CYTC"/>
    <property type="match status" value="2"/>
</dbReference>
<dbReference type="PIRSF" id="PIRSF000005">
    <property type="entry name" value="Cytochrome_c4"/>
    <property type="match status" value="1"/>
</dbReference>
<dbReference type="PANTHER" id="PTHR33751">
    <property type="entry name" value="CBB3-TYPE CYTOCHROME C OXIDASE SUBUNIT FIXP"/>
    <property type="match status" value="1"/>
</dbReference>
<feature type="binding site" description="covalent" evidence="8">
    <location>
        <position position="136"/>
    </location>
    <ligand>
        <name>heme c</name>
        <dbReference type="ChEBI" id="CHEBI:61717"/>
        <label>2</label>
    </ligand>
</feature>
<evidence type="ECO:0000256" key="9">
    <source>
        <dbReference type="PIRSR" id="PIRSR000005-2"/>
    </source>
</evidence>
<sequence>MKNLVLVALLSISGFANAATLMPEGDANRGKAQLMMCSACHGPDGNSAAPNFPKLAGQGAKYLYKQLLDVRDGNRNIVQMTGMLNGKSDQDLADIAAFYASQAITGAKADPALVELGKKIYNGGNASTGVAACIACHGPNGKGLAPAGYPRLAGQHADYIAAQLTMYRTGYDDPAGRTNDGDTKIMRATARGLSDAQIKAVASYASGLIAE</sequence>
<gene>
    <name evidence="10" type="ORF">IMCC3088_2529</name>
</gene>
<dbReference type="InterPro" id="IPR036909">
    <property type="entry name" value="Cyt_c-like_dom_sf"/>
</dbReference>
<dbReference type="Pfam" id="PF00034">
    <property type="entry name" value="Cytochrom_C"/>
    <property type="match status" value="2"/>
</dbReference>
<evidence type="ECO:0000256" key="4">
    <source>
        <dbReference type="ARBA" id="ARBA00022723"/>
    </source>
</evidence>